<reference evidence="8 9" key="1">
    <citation type="submission" date="2017-03" db="EMBL/GenBank/DDBJ databases">
        <title>An alternative strategy for trypanosome survival in the mammalian bloodstream revealed through genome and transcriptome analysis of the ubiquitous bovine parasite Trypanosoma (Megatrypanum) theileri.</title>
        <authorList>
            <person name="Kelly S."/>
            <person name="Ivens A."/>
            <person name="Mott A."/>
            <person name="O'Neill E."/>
            <person name="Emms D."/>
            <person name="Macleod O."/>
            <person name="Voorheis P."/>
            <person name="Matthews J."/>
            <person name="Matthews K."/>
            <person name="Carrington M."/>
        </authorList>
    </citation>
    <scope>NUCLEOTIDE SEQUENCE [LARGE SCALE GENOMIC DNA]</scope>
    <source>
        <strain evidence="8">Edinburgh</strain>
    </source>
</reference>
<evidence type="ECO:0000256" key="4">
    <source>
        <dbReference type="ARBA" id="ARBA00022801"/>
    </source>
</evidence>
<dbReference type="Pfam" id="PF01457">
    <property type="entry name" value="Peptidase_M8"/>
    <property type="match status" value="1"/>
</dbReference>
<dbReference type="GeneID" id="39986080"/>
<keyword evidence="3 7" id="KW-0479">Metal-binding</keyword>
<dbReference type="GO" id="GO:0016020">
    <property type="term" value="C:membrane"/>
    <property type="evidence" value="ECO:0007669"/>
    <property type="project" value="InterPro"/>
</dbReference>
<dbReference type="Proteomes" id="UP000192257">
    <property type="component" value="Unassembled WGS sequence"/>
</dbReference>
<dbReference type="GO" id="GO:0007155">
    <property type="term" value="P:cell adhesion"/>
    <property type="evidence" value="ECO:0007669"/>
    <property type="project" value="InterPro"/>
</dbReference>
<keyword evidence="2 7" id="KW-0645">Protease</keyword>
<accession>A0A1X0NVW1</accession>
<keyword evidence="9" id="KW-1185">Reference proteome</keyword>
<keyword evidence="6 7" id="KW-0482">Metalloprotease</keyword>
<keyword evidence="4 7" id="KW-0378">Hydrolase</keyword>
<dbReference type="VEuPathDB" id="TriTrypDB:TM35_000172210"/>
<dbReference type="EMBL" id="NBCO01000017">
    <property type="protein sequence ID" value="ORC88349.1"/>
    <property type="molecule type" value="Genomic_DNA"/>
</dbReference>
<protein>
    <recommendedName>
        <fullName evidence="7">Leishmanolysin-like peptidase</fullName>
        <ecNumber evidence="7">3.4.24.-</ecNumber>
    </recommendedName>
</protein>
<evidence type="ECO:0000256" key="2">
    <source>
        <dbReference type="ARBA" id="ARBA00022670"/>
    </source>
</evidence>
<name>A0A1X0NVW1_9TRYP</name>
<dbReference type="GO" id="GO:0006508">
    <property type="term" value="P:proteolysis"/>
    <property type="evidence" value="ECO:0007669"/>
    <property type="project" value="UniProtKB-KW"/>
</dbReference>
<evidence type="ECO:0000313" key="8">
    <source>
        <dbReference type="EMBL" id="ORC88349.1"/>
    </source>
</evidence>
<sequence>MPDKCRKMFCDEIKPALQCTSDRFALGMCSKEGDLHKFHVDYFLFSAITTKRASEWTDGYPIIKAIPQTNCEKGQLKYMTGSVVGKESRCLKGEDLTLKMPSGKPPVGDICADVKCENNKLLVKYSGSNAWQECKDGKINVTGSSEFTGGSILCPNYTEVCNNFTEIDVTPIKYDDDEKKKWMRRMRKRNSKWKKRL</sequence>
<dbReference type="RefSeq" id="XP_028882415.1">
    <property type="nucleotide sequence ID" value="XM_029026300.1"/>
</dbReference>
<evidence type="ECO:0000313" key="9">
    <source>
        <dbReference type="Proteomes" id="UP000192257"/>
    </source>
</evidence>
<evidence type="ECO:0000256" key="1">
    <source>
        <dbReference type="ARBA" id="ARBA00005860"/>
    </source>
</evidence>
<dbReference type="EC" id="3.4.24.-" evidence="7"/>
<dbReference type="AlphaFoldDB" id="A0A1X0NVW1"/>
<evidence type="ECO:0000256" key="6">
    <source>
        <dbReference type="ARBA" id="ARBA00023049"/>
    </source>
</evidence>
<evidence type="ECO:0000256" key="5">
    <source>
        <dbReference type="ARBA" id="ARBA00022833"/>
    </source>
</evidence>
<evidence type="ECO:0000256" key="3">
    <source>
        <dbReference type="ARBA" id="ARBA00022723"/>
    </source>
</evidence>
<organism evidence="8 9">
    <name type="scientific">Trypanosoma theileri</name>
    <dbReference type="NCBI Taxonomy" id="67003"/>
    <lineage>
        <taxon>Eukaryota</taxon>
        <taxon>Discoba</taxon>
        <taxon>Euglenozoa</taxon>
        <taxon>Kinetoplastea</taxon>
        <taxon>Metakinetoplastina</taxon>
        <taxon>Trypanosomatida</taxon>
        <taxon>Trypanosomatidae</taxon>
        <taxon>Trypanosoma</taxon>
    </lineage>
</organism>
<comment type="similarity">
    <text evidence="1 7">Belongs to the peptidase M8 family.</text>
</comment>
<evidence type="ECO:0000256" key="7">
    <source>
        <dbReference type="RuleBase" id="RU366077"/>
    </source>
</evidence>
<dbReference type="SUPFAM" id="SSF55486">
    <property type="entry name" value="Metalloproteases ('zincins'), catalytic domain"/>
    <property type="match status" value="1"/>
</dbReference>
<dbReference type="GO" id="GO:0046872">
    <property type="term" value="F:metal ion binding"/>
    <property type="evidence" value="ECO:0007669"/>
    <property type="project" value="UniProtKB-KW"/>
</dbReference>
<dbReference type="InterPro" id="IPR001577">
    <property type="entry name" value="Peptidase_M8"/>
</dbReference>
<comment type="caution">
    <text evidence="8">The sequence shown here is derived from an EMBL/GenBank/DDBJ whole genome shotgun (WGS) entry which is preliminary data.</text>
</comment>
<proteinExistence type="inferred from homology"/>
<dbReference type="GO" id="GO:0004222">
    <property type="term" value="F:metalloendopeptidase activity"/>
    <property type="evidence" value="ECO:0007669"/>
    <property type="project" value="UniProtKB-UniRule"/>
</dbReference>
<gene>
    <name evidence="8" type="ORF">TM35_000172210</name>
</gene>
<comment type="cofactor">
    <cofactor evidence="7">
        <name>Zn(2+)</name>
        <dbReference type="ChEBI" id="CHEBI:29105"/>
    </cofactor>
    <text evidence="7">Binds 1 zinc ion per subunit.</text>
</comment>
<keyword evidence="5 7" id="KW-0862">Zinc</keyword>
<dbReference type="Gene3D" id="2.10.55.10">
    <property type="entry name" value="Leishmanolysin domain 3"/>
    <property type="match status" value="1"/>
</dbReference>
<dbReference type="Gene3D" id="2.30.34.10">
    <property type="entry name" value="Leishmanolysin domain 4"/>
    <property type="match status" value="1"/>
</dbReference>
<dbReference type="OrthoDB" id="527990at2759"/>